<sequence>MHHLLAASLEFLMHTAERRQSTEDFDYLNPLNALERYPLTAYQADPEIIDDPPNHGKHGTHTSQVIKKKNEASTMRVEAPSGYSVVVQQLTFVFNPDPGGPLGTSWLLPCLSMGSLTFQGDAGGSLGVCAPCRFTGCSAGRTWHQQGRAPKAEQPRGQAATHLRLEPWPFSRSRCRLCRIFSPGSARVSPSMTTPRGRTPRSLRGVAVRQPL</sequence>
<keyword evidence="3" id="KW-1185">Reference proteome</keyword>
<comment type="caution">
    <text evidence="2">The sequence shown here is derived from an EMBL/GenBank/DDBJ whole genome shotgun (WGS) entry which is preliminary data.</text>
</comment>
<dbReference type="Proteomes" id="UP001066276">
    <property type="component" value="Chromosome 2_1"/>
</dbReference>
<proteinExistence type="predicted"/>
<protein>
    <submittedName>
        <fullName evidence="2">Uncharacterized protein</fullName>
    </submittedName>
</protein>
<name>A0AAV7VI97_PLEWA</name>
<gene>
    <name evidence="2" type="ORF">NDU88_003597</name>
</gene>
<dbReference type="AlphaFoldDB" id="A0AAV7VI97"/>
<accession>A0AAV7VI97</accession>
<feature type="region of interest" description="Disordered" evidence="1">
    <location>
        <begin position="188"/>
        <end position="212"/>
    </location>
</feature>
<organism evidence="2 3">
    <name type="scientific">Pleurodeles waltl</name>
    <name type="common">Iberian ribbed newt</name>
    <dbReference type="NCBI Taxonomy" id="8319"/>
    <lineage>
        <taxon>Eukaryota</taxon>
        <taxon>Metazoa</taxon>
        <taxon>Chordata</taxon>
        <taxon>Craniata</taxon>
        <taxon>Vertebrata</taxon>
        <taxon>Euteleostomi</taxon>
        <taxon>Amphibia</taxon>
        <taxon>Batrachia</taxon>
        <taxon>Caudata</taxon>
        <taxon>Salamandroidea</taxon>
        <taxon>Salamandridae</taxon>
        <taxon>Pleurodelinae</taxon>
        <taxon>Pleurodeles</taxon>
    </lineage>
</organism>
<evidence type="ECO:0000256" key="1">
    <source>
        <dbReference type="SAM" id="MobiDB-lite"/>
    </source>
</evidence>
<evidence type="ECO:0000313" key="2">
    <source>
        <dbReference type="EMBL" id="KAJ1199764.1"/>
    </source>
</evidence>
<dbReference type="EMBL" id="JANPWB010000003">
    <property type="protein sequence ID" value="KAJ1199764.1"/>
    <property type="molecule type" value="Genomic_DNA"/>
</dbReference>
<reference evidence="2" key="1">
    <citation type="journal article" date="2022" name="bioRxiv">
        <title>Sequencing and chromosome-scale assembly of the giantPleurodeles waltlgenome.</title>
        <authorList>
            <person name="Brown T."/>
            <person name="Elewa A."/>
            <person name="Iarovenko S."/>
            <person name="Subramanian E."/>
            <person name="Araus A.J."/>
            <person name="Petzold A."/>
            <person name="Susuki M."/>
            <person name="Suzuki K.-i.T."/>
            <person name="Hayashi T."/>
            <person name="Toyoda A."/>
            <person name="Oliveira C."/>
            <person name="Osipova E."/>
            <person name="Leigh N.D."/>
            <person name="Simon A."/>
            <person name="Yun M.H."/>
        </authorList>
    </citation>
    <scope>NUCLEOTIDE SEQUENCE</scope>
    <source>
        <strain evidence="2">20211129_DDA</strain>
        <tissue evidence="2">Liver</tissue>
    </source>
</reference>
<evidence type="ECO:0000313" key="3">
    <source>
        <dbReference type="Proteomes" id="UP001066276"/>
    </source>
</evidence>